<dbReference type="OrthoDB" id="408631at2759"/>
<evidence type="ECO:0000313" key="5">
    <source>
        <dbReference type="EMBL" id="KAF2112845.1"/>
    </source>
</evidence>
<gene>
    <name evidence="5" type="ORF">BDV96DRAFT_145221</name>
</gene>
<keyword evidence="6" id="KW-1185">Reference proteome</keyword>
<evidence type="ECO:0000256" key="2">
    <source>
        <dbReference type="ARBA" id="ARBA00022801"/>
    </source>
</evidence>
<dbReference type="Gene3D" id="3.40.50.1820">
    <property type="entry name" value="alpha/beta hydrolase"/>
    <property type="match status" value="1"/>
</dbReference>
<dbReference type="PANTHER" id="PTHR11559">
    <property type="entry name" value="CARBOXYLESTERASE"/>
    <property type="match status" value="1"/>
</dbReference>
<evidence type="ECO:0000256" key="3">
    <source>
        <dbReference type="RuleBase" id="RU361235"/>
    </source>
</evidence>
<proteinExistence type="inferred from homology"/>
<dbReference type="InterPro" id="IPR002018">
    <property type="entry name" value="CarbesteraseB"/>
</dbReference>
<dbReference type="EMBL" id="ML977329">
    <property type="protein sequence ID" value="KAF2112845.1"/>
    <property type="molecule type" value="Genomic_DNA"/>
</dbReference>
<evidence type="ECO:0000256" key="1">
    <source>
        <dbReference type="ARBA" id="ARBA00005964"/>
    </source>
</evidence>
<sequence length="556" mass="60202">MPVRSPRYLVFSLLLACVVLWISWEMQSFFLKAAGTAWLVSLAIASPVKSEPKVNTTSGIIIGHQAPNRTGTTEFLGIRYGQAPVGGLRFAAPKRYAAPAGTVYNASEWSADCLNNKPPVSSFPNFTQPQGLRIWKNFASQNGNPSSEDCLKLNVWTKTPNKSGKKPVFIWFHGGRFTIPGPHSPFYNGQYLADAEDVVVVTPNYRLGIFGFSGAPGIEQNAALLDHRSIVEWVRDNIAGFGGDPSRIVIFGQSAGGSSVDYYSFAWKKDPIVAGLISHSGTSMSFNPNTKEYAQTLFYNVSQTIGCGGPSNDSATVLACVRAADASVVLAAAAKVPALPTIALSQATFHPTVDNVTVFSNYEELSASGSFAKIPYLLGNTDFEAGWYKLSAYAAKINLTEAQWDLFNQRAFTCPTGYSAKYRVQESVPTWRYRYHGDWDNLRLYNSSAGLGPRGSGAYHGSDTNMIFGTAEDVSGLNNSAEENATIKYIQGAWTAFASNPKKGLTKYGWPAYNTTGNTLVRLAYNNSAKPKFVAPSTYDSPCPAKNDPLPGQGAF</sequence>
<protein>
    <recommendedName>
        <fullName evidence="3">Carboxylic ester hydrolase</fullName>
        <ecNumber evidence="3">3.1.1.-</ecNumber>
    </recommendedName>
</protein>
<dbReference type="Proteomes" id="UP000799770">
    <property type="component" value="Unassembled WGS sequence"/>
</dbReference>
<dbReference type="GO" id="GO:0016787">
    <property type="term" value="F:hydrolase activity"/>
    <property type="evidence" value="ECO:0007669"/>
    <property type="project" value="UniProtKB-KW"/>
</dbReference>
<dbReference type="AlphaFoldDB" id="A0A6A5Z0A1"/>
<dbReference type="EC" id="3.1.1.-" evidence="3"/>
<dbReference type="InterPro" id="IPR050309">
    <property type="entry name" value="Type-B_Carboxylest/Lipase"/>
</dbReference>
<dbReference type="Pfam" id="PF00135">
    <property type="entry name" value="COesterase"/>
    <property type="match status" value="2"/>
</dbReference>
<accession>A0A6A5Z0A1</accession>
<evidence type="ECO:0000259" key="4">
    <source>
        <dbReference type="Pfam" id="PF00135"/>
    </source>
</evidence>
<feature type="domain" description="Carboxylesterase type B" evidence="4">
    <location>
        <begin position="400"/>
        <end position="528"/>
    </location>
</feature>
<evidence type="ECO:0000313" key="6">
    <source>
        <dbReference type="Proteomes" id="UP000799770"/>
    </source>
</evidence>
<dbReference type="InterPro" id="IPR029058">
    <property type="entry name" value="AB_hydrolase_fold"/>
</dbReference>
<dbReference type="SUPFAM" id="SSF53474">
    <property type="entry name" value="alpha/beta-Hydrolases"/>
    <property type="match status" value="1"/>
</dbReference>
<reference evidence="5" key="1">
    <citation type="journal article" date="2020" name="Stud. Mycol.">
        <title>101 Dothideomycetes genomes: a test case for predicting lifestyles and emergence of pathogens.</title>
        <authorList>
            <person name="Haridas S."/>
            <person name="Albert R."/>
            <person name="Binder M."/>
            <person name="Bloem J."/>
            <person name="Labutti K."/>
            <person name="Salamov A."/>
            <person name="Andreopoulos B."/>
            <person name="Baker S."/>
            <person name="Barry K."/>
            <person name="Bills G."/>
            <person name="Bluhm B."/>
            <person name="Cannon C."/>
            <person name="Castanera R."/>
            <person name="Culley D."/>
            <person name="Daum C."/>
            <person name="Ezra D."/>
            <person name="Gonzalez J."/>
            <person name="Henrissat B."/>
            <person name="Kuo A."/>
            <person name="Liang C."/>
            <person name="Lipzen A."/>
            <person name="Lutzoni F."/>
            <person name="Magnuson J."/>
            <person name="Mondo S."/>
            <person name="Nolan M."/>
            <person name="Ohm R."/>
            <person name="Pangilinan J."/>
            <person name="Park H.-J."/>
            <person name="Ramirez L."/>
            <person name="Alfaro M."/>
            <person name="Sun H."/>
            <person name="Tritt A."/>
            <person name="Yoshinaga Y."/>
            <person name="Zwiers L.-H."/>
            <person name="Turgeon B."/>
            <person name="Goodwin S."/>
            <person name="Spatafora J."/>
            <person name="Crous P."/>
            <person name="Grigoriev I."/>
        </authorList>
    </citation>
    <scope>NUCLEOTIDE SEQUENCE</scope>
    <source>
        <strain evidence="5">CBS 627.86</strain>
    </source>
</reference>
<organism evidence="5 6">
    <name type="scientific">Lophiotrema nucula</name>
    <dbReference type="NCBI Taxonomy" id="690887"/>
    <lineage>
        <taxon>Eukaryota</taxon>
        <taxon>Fungi</taxon>
        <taxon>Dikarya</taxon>
        <taxon>Ascomycota</taxon>
        <taxon>Pezizomycotina</taxon>
        <taxon>Dothideomycetes</taxon>
        <taxon>Pleosporomycetidae</taxon>
        <taxon>Pleosporales</taxon>
        <taxon>Lophiotremataceae</taxon>
        <taxon>Lophiotrema</taxon>
    </lineage>
</organism>
<dbReference type="InterPro" id="IPR019826">
    <property type="entry name" value="Carboxylesterase_B_AS"/>
</dbReference>
<comment type="similarity">
    <text evidence="1 3">Belongs to the type-B carboxylesterase/lipase family.</text>
</comment>
<dbReference type="PROSITE" id="PS00122">
    <property type="entry name" value="CARBOXYLESTERASE_B_1"/>
    <property type="match status" value="1"/>
</dbReference>
<keyword evidence="2 3" id="KW-0378">Hydrolase</keyword>
<feature type="domain" description="Carboxylesterase type B" evidence="4">
    <location>
        <begin position="51"/>
        <end position="393"/>
    </location>
</feature>
<name>A0A6A5Z0A1_9PLEO</name>